<keyword evidence="3" id="KW-1185">Reference proteome</keyword>
<gene>
    <name evidence="2" type="ORF">EST38_g8740</name>
</gene>
<feature type="compositionally biased region" description="Polar residues" evidence="1">
    <location>
        <begin position="739"/>
        <end position="753"/>
    </location>
</feature>
<sequence>MANSGLSETSSLLSVPSHNSSSSKSLTASPTRSPPSTLQLVATPSFISFMQKLLETTQVSQSVIVLSLHYIYRLKERNHFTPAQRGSEFRIAVAGLMMANKFLDDNTYTNKTWSEVSGIELAEINRMEREFLLGVDFNLYVDKPTYESWLNLLKGLVQAKERDARNSRDIASRRRDARDSRKVPSARYHHHSTPRTTRNPQPQSAPYQPPAVSSPPQQRPASYATTTSTSAGQTAESDAVSSYATPTRLPPLSRAVPSAYYYPYTSSNTQHPSTLSSATQSSYPVSQPHASHHGYSRARSTSPTAGFSASNGDVRMSDAPEATVTPSTYANAPVSHKRTAEAAFSPTSASFGAHLPSKRPTSMILTIPDSSFSSGMGGSAGATTGSTSSSVISAASAAAYENSPLDTLSGFSSMTLEGSPQKRQQQDQAQYHQPQPQPAHHHHQQQPLVPSTLVAPYSYQVDSRKGGSQPQELYFYTLASSPMEPPMPTRSRASGRKSTTPMDVPIADADEAMDDDDDVEESTAEEWERIQRERDAHGERRRTRKARLMRWSTSSSSASSAAPFDNGSSGGYAYDYSKTWSAYRQHQQAQQQPSASTTSYTSNTAPAHQGYQYSQAQDTTAANASGAAIPSLVHPVPRPFISVVQSAHTSPSSGVVYVPRTGEVGYANGYLSQQHQQPPPSSYQNPAPAPETTKTFESHQYAPPAHQQSQPQPSKAYEYPPMREQPPRQSVHHYRSQSRGHSQPWYTQSQGGSVSYHPSPVQEKRDYVEYNRTPHRYAAEPPVSYVAPPHVSGHAAVNLPHFHDNVWSKPPVVLAQRECEQQQVDRPSYSGGVVDVEVIPVSRSRSRSVSCGSETASEDGEDVIPSAPFANAGPAGVAVPFGSEYARYQGHHQEMYHHPQAHQSSSSSSAYSAVPQHHQHYHHSGSQRGYVQPAAGNAYTYVYAQHPNSKYGDEQQWSTRGRVEY</sequence>
<feature type="region of interest" description="Disordered" evidence="1">
    <location>
        <begin position="671"/>
        <end position="761"/>
    </location>
</feature>
<feature type="compositionally biased region" description="Polar residues" evidence="1">
    <location>
        <begin position="298"/>
        <end position="311"/>
    </location>
</feature>
<feature type="region of interest" description="Disordered" evidence="1">
    <location>
        <begin position="845"/>
        <end position="864"/>
    </location>
</feature>
<feature type="compositionally biased region" description="Basic residues" evidence="1">
    <location>
        <begin position="539"/>
        <end position="548"/>
    </location>
</feature>
<dbReference type="Proteomes" id="UP000290288">
    <property type="component" value="Unassembled WGS sequence"/>
</dbReference>
<dbReference type="GO" id="GO:0005634">
    <property type="term" value="C:nucleus"/>
    <property type="evidence" value="ECO:0007669"/>
    <property type="project" value="TreeGrafter"/>
</dbReference>
<dbReference type="SUPFAM" id="SSF47954">
    <property type="entry name" value="Cyclin-like"/>
    <property type="match status" value="1"/>
</dbReference>
<feature type="region of interest" description="Disordered" evidence="1">
    <location>
        <begin position="161"/>
        <end position="252"/>
    </location>
</feature>
<proteinExistence type="predicted"/>
<organism evidence="2 3">
    <name type="scientific">Candolleomyces aberdarensis</name>
    <dbReference type="NCBI Taxonomy" id="2316362"/>
    <lineage>
        <taxon>Eukaryota</taxon>
        <taxon>Fungi</taxon>
        <taxon>Dikarya</taxon>
        <taxon>Basidiomycota</taxon>
        <taxon>Agaricomycotina</taxon>
        <taxon>Agaricomycetes</taxon>
        <taxon>Agaricomycetidae</taxon>
        <taxon>Agaricales</taxon>
        <taxon>Agaricineae</taxon>
        <taxon>Psathyrellaceae</taxon>
        <taxon>Candolleomyces</taxon>
    </lineage>
</organism>
<feature type="region of interest" description="Disordered" evidence="1">
    <location>
        <begin position="268"/>
        <end position="333"/>
    </location>
</feature>
<name>A0A4V1Q326_9AGAR</name>
<evidence type="ECO:0008006" key="4">
    <source>
        <dbReference type="Google" id="ProtNLM"/>
    </source>
</evidence>
<dbReference type="Gene3D" id="1.10.472.10">
    <property type="entry name" value="Cyclin-like"/>
    <property type="match status" value="1"/>
</dbReference>
<dbReference type="STRING" id="2316362.A0A4V1Q326"/>
<feature type="compositionally biased region" description="Basic and acidic residues" evidence="1">
    <location>
        <begin position="161"/>
        <end position="182"/>
    </location>
</feature>
<feature type="compositionally biased region" description="Polar residues" evidence="1">
    <location>
        <begin position="268"/>
        <end position="289"/>
    </location>
</feature>
<dbReference type="PANTHER" id="PTHR15615">
    <property type="match status" value="1"/>
</dbReference>
<feature type="region of interest" description="Disordered" evidence="1">
    <location>
        <begin position="584"/>
        <end position="603"/>
    </location>
</feature>
<evidence type="ECO:0000256" key="1">
    <source>
        <dbReference type="SAM" id="MobiDB-lite"/>
    </source>
</evidence>
<feature type="region of interest" description="Disordered" evidence="1">
    <location>
        <begin position="896"/>
        <end position="930"/>
    </location>
</feature>
<feature type="region of interest" description="Disordered" evidence="1">
    <location>
        <begin position="1"/>
        <end position="36"/>
    </location>
</feature>
<comment type="caution">
    <text evidence="2">The sequence shown here is derived from an EMBL/GenBank/DDBJ whole genome shotgun (WGS) entry which is preliminary data.</text>
</comment>
<dbReference type="OrthoDB" id="244495at2759"/>
<feature type="compositionally biased region" description="Low complexity" evidence="1">
    <location>
        <begin position="421"/>
        <end position="434"/>
    </location>
</feature>
<feature type="region of interest" description="Disordered" evidence="1">
    <location>
        <begin position="410"/>
        <end position="447"/>
    </location>
</feature>
<dbReference type="GO" id="GO:0000307">
    <property type="term" value="C:cyclin-dependent protein kinase holoenzyme complex"/>
    <property type="evidence" value="ECO:0007669"/>
    <property type="project" value="TreeGrafter"/>
</dbReference>
<feature type="compositionally biased region" description="Acidic residues" evidence="1">
    <location>
        <begin position="508"/>
        <end position="525"/>
    </location>
</feature>
<feature type="region of interest" description="Disordered" evidence="1">
    <location>
        <begin position="478"/>
        <end position="568"/>
    </location>
</feature>
<feature type="compositionally biased region" description="Low complexity" evidence="1">
    <location>
        <begin position="901"/>
        <end position="916"/>
    </location>
</feature>
<dbReference type="Pfam" id="PF08613">
    <property type="entry name" value="Cyclin"/>
    <property type="match status" value="1"/>
</dbReference>
<dbReference type="CDD" id="cd20557">
    <property type="entry name" value="CYCLIN_ScPCL1-like"/>
    <property type="match status" value="1"/>
</dbReference>
<dbReference type="GO" id="GO:0019901">
    <property type="term" value="F:protein kinase binding"/>
    <property type="evidence" value="ECO:0007669"/>
    <property type="project" value="InterPro"/>
</dbReference>
<dbReference type="GO" id="GO:0016538">
    <property type="term" value="F:cyclin-dependent protein serine/threonine kinase regulator activity"/>
    <property type="evidence" value="ECO:0007669"/>
    <property type="project" value="TreeGrafter"/>
</dbReference>
<dbReference type="InterPro" id="IPR036915">
    <property type="entry name" value="Cyclin-like_sf"/>
</dbReference>
<feature type="compositionally biased region" description="Low complexity" evidence="1">
    <location>
        <begin position="552"/>
        <end position="562"/>
    </location>
</feature>
<evidence type="ECO:0000313" key="2">
    <source>
        <dbReference type="EMBL" id="RXW17118.1"/>
    </source>
</evidence>
<dbReference type="AlphaFoldDB" id="A0A4V1Q326"/>
<dbReference type="EMBL" id="SDEE01000370">
    <property type="protein sequence ID" value="RXW17118.1"/>
    <property type="molecule type" value="Genomic_DNA"/>
</dbReference>
<accession>A0A4V1Q326</accession>
<reference evidence="2 3" key="1">
    <citation type="submission" date="2019-01" db="EMBL/GenBank/DDBJ databases">
        <title>Draft genome sequence of Psathyrella aberdarensis IHI B618.</title>
        <authorList>
            <person name="Buettner E."/>
            <person name="Kellner H."/>
        </authorList>
    </citation>
    <scope>NUCLEOTIDE SEQUENCE [LARGE SCALE GENOMIC DNA]</scope>
    <source>
        <strain evidence="2 3">IHI B618</strain>
    </source>
</reference>
<feature type="compositionally biased region" description="Basic and acidic residues" evidence="1">
    <location>
        <begin position="526"/>
        <end position="538"/>
    </location>
</feature>
<feature type="compositionally biased region" description="Low complexity" evidence="1">
    <location>
        <begin position="699"/>
        <end position="714"/>
    </location>
</feature>
<evidence type="ECO:0000313" key="3">
    <source>
        <dbReference type="Proteomes" id="UP000290288"/>
    </source>
</evidence>
<protein>
    <recommendedName>
        <fullName evidence="4">Cyclin-like domain-containing protein</fullName>
    </recommendedName>
</protein>
<feature type="compositionally biased region" description="Low complexity" evidence="1">
    <location>
        <begin position="672"/>
        <end position="686"/>
    </location>
</feature>
<dbReference type="PANTHER" id="PTHR15615:SF27">
    <property type="entry name" value="PHO85 CYCLIN CLG1"/>
    <property type="match status" value="1"/>
</dbReference>
<feature type="compositionally biased region" description="Low complexity" evidence="1">
    <location>
        <begin position="9"/>
        <end position="31"/>
    </location>
</feature>
<dbReference type="InterPro" id="IPR013922">
    <property type="entry name" value="Cyclin_PHO80-like"/>
</dbReference>
<feature type="compositionally biased region" description="Low complexity" evidence="1">
    <location>
        <begin position="214"/>
        <end position="237"/>
    </location>
</feature>